<accession>A0A0L9U7Q1</accession>
<name>A0A0L9U7Q1_PHAAN</name>
<organism evidence="2 3">
    <name type="scientific">Phaseolus angularis</name>
    <name type="common">Azuki bean</name>
    <name type="synonym">Vigna angularis</name>
    <dbReference type="NCBI Taxonomy" id="3914"/>
    <lineage>
        <taxon>Eukaryota</taxon>
        <taxon>Viridiplantae</taxon>
        <taxon>Streptophyta</taxon>
        <taxon>Embryophyta</taxon>
        <taxon>Tracheophyta</taxon>
        <taxon>Spermatophyta</taxon>
        <taxon>Magnoliopsida</taxon>
        <taxon>eudicotyledons</taxon>
        <taxon>Gunneridae</taxon>
        <taxon>Pentapetalae</taxon>
        <taxon>rosids</taxon>
        <taxon>fabids</taxon>
        <taxon>Fabales</taxon>
        <taxon>Fabaceae</taxon>
        <taxon>Papilionoideae</taxon>
        <taxon>50 kb inversion clade</taxon>
        <taxon>NPAAA clade</taxon>
        <taxon>indigoferoid/millettioid clade</taxon>
        <taxon>Phaseoleae</taxon>
        <taxon>Vigna</taxon>
    </lineage>
</organism>
<evidence type="ECO:0000256" key="1">
    <source>
        <dbReference type="SAM" id="MobiDB-lite"/>
    </source>
</evidence>
<dbReference type="Proteomes" id="UP000053144">
    <property type="component" value="Chromosome 3"/>
</dbReference>
<sequence length="181" mass="20363">MAESSKRQRVRGSSSTVAGRRRRQPSPIESSPSPSPPPSPTPAHQNLQFSTPALPERHITISGQVIDSFGLTQNADNKWVLKYSSPPPQRHNQARPQQQPPPPLLQQQTTSFDDVMRGINDLRTFVGDNFNTMNESMNARFQQLELNMGDRFDTIDARVEHVEHDIDYLRRHFGPHGGSSS</sequence>
<protein>
    <submittedName>
        <fullName evidence="2">Uncharacterized protein</fullName>
    </submittedName>
</protein>
<evidence type="ECO:0000313" key="3">
    <source>
        <dbReference type="Proteomes" id="UP000053144"/>
    </source>
</evidence>
<reference evidence="3" key="1">
    <citation type="journal article" date="2015" name="Proc. Natl. Acad. Sci. U.S.A.">
        <title>Genome sequencing of adzuki bean (Vigna angularis) provides insight into high starch and low fat accumulation and domestication.</title>
        <authorList>
            <person name="Yang K."/>
            <person name="Tian Z."/>
            <person name="Chen C."/>
            <person name="Luo L."/>
            <person name="Zhao B."/>
            <person name="Wang Z."/>
            <person name="Yu L."/>
            <person name="Li Y."/>
            <person name="Sun Y."/>
            <person name="Li W."/>
            <person name="Chen Y."/>
            <person name="Li Y."/>
            <person name="Zhang Y."/>
            <person name="Ai D."/>
            <person name="Zhao J."/>
            <person name="Shang C."/>
            <person name="Ma Y."/>
            <person name="Wu B."/>
            <person name="Wang M."/>
            <person name="Gao L."/>
            <person name="Sun D."/>
            <person name="Zhang P."/>
            <person name="Guo F."/>
            <person name="Wang W."/>
            <person name="Li Y."/>
            <person name="Wang J."/>
            <person name="Varshney R.K."/>
            <person name="Wang J."/>
            <person name="Ling H.Q."/>
            <person name="Wan P."/>
        </authorList>
    </citation>
    <scope>NUCLEOTIDE SEQUENCE</scope>
    <source>
        <strain evidence="3">cv. Jingnong 6</strain>
    </source>
</reference>
<gene>
    <name evidence="2" type="ORF">LR48_Vigan03g184600</name>
</gene>
<evidence type="ECO:0000313" key="2">
    <source>
        <dbReference type="EMBL" id="KOM38464.1"/>
    </source>
</evidence>
<dbReference type="Gramene" id="KOM38464">
    <property type="protein sequence ID" value="KOM38464"/>
    <property type="gene ID" value="LR48_Vigan03g184600"/>
</dbReference>
<proteinExistence type="predicted"/>
<dbReference type="EMBL" id="CM003373">
    <property type="protein sequence ID" value="KOM38464.1"/>
    <property type="molecule type" value="Genomic_DNA"/>
</dbReference>
<dbReference type="AlphaFoldDB" id="A0A0L9U7Q1"/>
<feature type="region of interest" description="Disordered" evidence="1">
    <location>
        <begin position="1"/>
        <end position="56"/>
    </location>
</feature>
<feature type="region of interest" description="Disordered" evidence="1">
    <location>
        <begin position="79"/>
        <end position="108"/>
    </location>
</feature>